<dbReference type="InterPro" id="IPR056739">
    <property type="entry name" value="NfeD_membrane"/>
</dbReference>
<keyword evidence="7" id="KW-0732">Signal</keyword>
<evidence type="ECO:0000313" key="11">
    <source>
        <dbReference type="EMBL" id="MCE7510186.1"/>
    </source>
</evidence>
<evidence type="ECO:0000256" key="1">
    <source>
        <dbReference type="ARBA" id="ARBA00004141"/>
    </source>
</evidence>
<feature type="signal peptide" evidence="7">
    <location>
        <begin position="1"/>
        <end position="26"/>
    </location>
</feature>
<keyword evidence="3 6" id="KW-1133">Transmembrane helix</keyword>
<dbReference type="AlphaFoldDB" id="A0A9Q3W7C2"/>
<gene>
    <name evidence="11" type="ORF">LZG35_16225</name>
</gene>
<dbReference type="FunFam" id="3.90.226.10:FF:000089">
    <property type="entry name" value="Membrane-bound serine protease"/>
    <property type="match status" value="1"/>
</dbReference>
<feature type="transmembrane region" description="Helical" evidence="6">
    <location>
        <begin position="341"/>
        <end position="360"/>
    </location>
</feature>
<dbReference type="SUPFAM" id="SSF52096">
    <property type="entry name" value="ClpP/crotonase"/>
    <property type="match status" value="1"/>
</dbReference>
<dbReference type="InterPro" id="IPR029045">
    <property type="entry name" value="ClpP/crotonase-like_dom_sf"/>
</dbReference>
<dbReference type="Gene3D" id="2.40.50.140">
    <property type="entry name" value="Nucleic acid-binding proteins"/>
    <property type="match status" value="1"/>
</dbReference>
<dbReference type="Pfam" id="PF24961">
    <property type="entry name" value="NfeD_membrane"/>
    <property type="match status" value="1"/>
</dbReference>
<comment type="caution">
    <text evidence="11">The sequence shown here is derived from an EMBL/GenBank/DDBJ whole genome shotgun (WGS) entry which is preliminary data.</text>
</comment>
<dbReference type="PANTHER" id="PTHR33507:SF4">
    <property type="entry name" value="NODULATION COMPETITIVENESS PROTEIN NFED"/>
    <property type="match status" value="1"/>
</dbReference>
<protein>
    <submittedName>
        <fullName evidence="11">Nodulation protein NfeD</fullName>
    </submittedName>
</protein>
<dbReference type="Pfam" id="PF01957">
    <property type="entry name" value="NfeD"/>
    <property type="match status" value="1"/>
</dbReference>
<dbReference type="Proteomes" id="UP001107961">
    <property type="component" value="Unassembled WGS sequence"/>
</dbReference>
<reference evidence="11" key="1">
    <citation type="submission" date="2022-01" db="EMBL/GenBank/DDBJ databases">
        <authorList>
            <person name="Karlyshev A.V."/>
            <person name="Jaspars M."/>
        </authorList>
    </citation>
    <scope>NUCLEOTIDE SEQUENCE</scope>
    <source>
        <strain evidence="11">AGSA3-2</strain>
    </source>
</reference>
<dbReference type="PANTHER" id="PTHR33507">
    <property type="entry name" value="INNER MEMBRANE PROTEIN YBBJ"/>
    <property type="match status" value="1"/>
</dbReference>
<dbReference type="InterPro" id="IPR056738">
    <property type="entry name" value="NfeD1b_N"/>
</dbReference>
<feature type="transmembrane region" description="Helical" evidence="6">
    <location>
        <begin position="366"/>
        <end position="389"/>
    </location>
</feature>
<feature type="domain" description="NfeD-like C-terminal" evidence="8">
    <location>
        <begin position="404"/>
        <end position="458"/>
    </location>
</feature>
<name>A0A9Q3W7C2_9GAMM</name>
<comment type="subcellular location">
    <subcellularLocation>
        <location evidence="1">Membrane</location>
        <topology evidence="1">Multi-pass membrane protein</topology>
    </subcellularLocation>
</comment>
<dbReference type="InterPro" id="IPR052165">
    <property type="entry name" value="Membrane_assoc_protease"/>
</dbReference>
<dbReference type="Gene3D" id="3.90.226.10">
    <property type="entry name" value="2-enoyl-CoA Hydratase, Chain A, domain 1"/>
    <property type="match status" value="1"/>
</dbReference>
<evidence type="ECO:0000259" key="8">
    <source>
        <dbReference type="Pfam" id="PF01957"/>
    </source>
</evidence>
<keyword evidence="4 6" id="KW-0472">Membrane</keyword>
<evidence type="ECO:0000256" key="3">
    <source>
        <dbReference type="ARBA" id="ARBA00022989"/>
    </source>
</evidence>
<dbReference type="CDD" id="cd07020">
    <property type="entry name" value="Clp_protease_NfeD_1"/>
    <property type="match status" value="1"/>
</dbReference>
<keyword evidence="2 6" id="KW-0812">Transmembrane</keyword>
<dbReference type="RefSeq" id="WP_233926024.1">
    <property type="nucleotide sequence ID" value="NZ_JAJVKT010000021.1"/>
</dbReference>
<evidence type="ECO:0000256" key="4">
    <source>
        <dbReference type="ARBA" id="ARBA00023136"/>
    </source>
</evidence>
<evidence type="ECO:0000256" key="6">
    <source>
        <dbReference type="SAM" id="Phobius"/>
    </source>
</evidence>
<evidence type="ECO:0000259" key="9">
    <source>
        <dbReference type="Pfam" id="PF24961"/>
    </source>
</evidence>
<keyword evidence="12" id="KW-1185">Reference proteome</keyword>
<dbReference type="GO" id="GO:0016020">
    <property type="term" value="C:membrane"/>
    <property type="evidence" value="ECO:0007669"/>
    <property type="project" value="UniProtKB-SubCell"/>
</dbReference>
<feature type="domain" description="NfeD1b N-terminal" evidence="10">
    <location>
        <begin position="43"/>
        <end position="156"/>
    </location>
</feature>
<dbReference type="InterPro" id="IPR012340">
    <property type="entry name" value="NA-bd_OB-fold"/>
</dbReference>
<evidence type="ECO:0000313" key="12">
    <source>
        <dbReference type="Proteomes" id="UP001107961"/>
    </source>
</evidence>
<organism evidence="11 12">
    <name type="scientific">Alloalcanivorax xenomutans</name>
    <dbReference type="NCBI Taxonomy" id="1094342"/>
    <lineage>
        <taxon>Bacteria</taxon>
        <taxon>Pseudomonadati</taxon>
        <taxon>Pseudomonadota</taxon>
        <taxon>Gammaproteobacteria</taxon>
        <taxon>Oceanospirillales</taxon>
        <taxon>Alcanivoracaceae</taxon>
        <taxon>Alloalcanivorax</taxon>
    </lineage>
</organism>
<feature type="transmembrane region" description="Helical" evidence="6">
    <location>
        <begin position="264"/>
        <end position="286"/>
    </location>
</feature>
<dbReference type="Pfam" id="PF25145">
    <property type="entry name" value="NfeD1b_N"/>
    <property type="match status" value="1"/>
</dbReference>
<feature type="transmembrane region" description="Helical" evidence="6">
    <location>
        <begin position="317"/>
        <end position="334"/>
    </location>
</feature>
<sequence>MARKPLFLILLLALAMAVLIALPVSAQSPSAQHSAASASPPDVRVMVLDDAIGPAVSDWFVRALEDANDEAAALFVLQLNTPGGLDHSMRAMIRAILDSRVPVAIHVAPSGSRAASAGTYLLYAAHIAAMAPATNLGAATPVELGGGAPARNPAGSDGEDQSTAPDSATALRNKQVNDAVAYIRGLAELRGRNADWAEQAVRQGASLPAEEALEQNVIDLIADDLPALLSRLEGREIEIRGQRHTLTLSGHQVRNIEQDWRTGFLAIITNPSVAYLLLLVGIYGLILEFSSPGVGVAGVLGGICLLVAAYALHLLPVSYVGLALIVLGIGLIAAEALSPSFGVLGIGGVAAFVIGSVMLMDTELPAFQIALPVIAAVGTGSLLLVGVIIRLITRSRHQALVSGADTLIGQSAVAAQDFELLGMVRINGELWRARAAAPVRKGQRLRVIGRKGLTLNVEDAS</sequence>
<feature type="transmembrane region" description="Helical" evidence="6">
    <location>
        <begin position="293"/>
        <end position="311"/>
    </location>
</feature>
<evidence type="ECO:0000256" key="7">
    <source>
        <dbReference type="SAM" id="SignalP"/>
    </source>
</evidence>
<evidence type="ECO:0000256" key="5">
    <source>
        <dbReference type="SAM" id="MobiDB-lite"/>
    </source>
</evidence>
<dbReference type="SUPFAM" id="SSF141322">
    <property type="entry name" value="NfeD domain-like"/>
    <property type="match status" value="1"/>
</dbReference>
<dbReference type="EMBL" id="JAJVKT010000021">
    <property type="protein sequence ID" value="MCE7510186.1"/>
    <property type="molecule type" value="Genomic_DNA"/>
</dbReference>
<accession>A0A9Q3W7C2</accession>
<evidence type="ECO:0000256" key="2">
    <source>
        <dbReference type="ARBA" id="ARBA00022692"/>
    </source>
</evidence>
<dbReference type="InterPro" id="IPR002810">
    <property type="entry name" value="NfeD-like_C"/>
</dbReference>
<feature type="region of interest" description="Disordered" evidence="5">
    <location>
        <begin position="144"/>
        <end position="166"/>
    </location>
</feature>
<feature type="chain" id="PRO_5040297393" evidence="7">
    <location>
        <begin position="27"/>
        <end position="461"/>
    </location>
</feature>
<feature type="domain" description="NfeD integral membrane" evidence="9">
    <location>
        <begin position="273"/>
        <end position="385"/>
    </location>
</feature>
<proteinExistence type="predicted"/>
<evidence type="ECO:0000259" key="10">
    <source>
        <dbReference type="Pfam" id="PF25145"/>
    </source>
</evidence>